<sequence>MQVSKPSLRQLRAMLQALVRAASATGTQNTQPPFFSSVTATTTNTVSFANHGGYCSCCSAKESKTSLAKVKRQSKTKFNE</sequence>
<proteinExistence type="predicted"/>
<gene>
    <name evidence="1" type="ORF">Nepgr_009296</name>
</gene>
<keyword evidence="2" id="KW-1185">Reference proteome</keyword>
<accession>A0AAD3XK89</accession>
<reference evidence="1" key="1">
    <citation type="submission" date="2023-05" db="EMBL/GenBank/DDBJ databases">
        <title>Nepenthes gracilis genome sequencing.</title>
        <authorList>
            <person name="Fukushima K."/>
        </authorList>
    </citation>
    <scope>NUCLEOTIDE SEQUENCE</scope>
    <source>
        <strain evidence="1">SING2019-196</strain>
    </source>
</reference>
<evidence type="ECO:0000313" key="2">
    <source>
        <dbReference type="Proteomes" id="UP001279734"/>
    </source>
</evidence>
<dbReference type="AlphaFoldDB" id="A0AAD3XK89"/>
<comment type="caution">
    <text evidence="1">The sequence shown here is derived from an EMBL/GenBank/DDBJ whole genome shotgun (WGS) entry which is preliminary data.</text>
</comment>
<evidence type="ECO:0000313" key="1">
    <source>
        <dbReference type="EMBL" id="GMH07456.1"/>
    </source>
</evidence>
<dbReference type="Proteomes" id="UP001279734">
    <property type="component" value="Unassembled WGS sequence"/>
</dbReference>
<protein>
    <submittedName>
        <fullName evidence="1">Uncharacterized protein</fullName>
    </submittedName>
</protein>
<organism evidence="1 2">
    <name type="scientific">Nepenthes gracilis</name>
    <name type="common">Slender pitcher plant</name>
    <dbReference type="NCBI Taxonomy" id="150966"/>
    <lineage>
        <taxon>Eukaryota</taxon>
        <taxon>Viridiplantae</taxon>
        <taxon>Streptophyta</taxon>
        <taxon>Embryophyta</taxon>
        <taxon>Tracheophyta</taxon>
        <taxon>Spermatophyta</taxon>
        <taxon>Magnoliopsida</taxon>
        <taxon>eudicotyledons</taxon>
        <taxon>Gunneridae</taxon>
        <taxon>Pentapetalae</taxon>
        <taxon>Caryophyllales</taxon>
        <taxon>Nepenthaceae</taxon>
        <taxon>Nepenthes</taxon>
    </lineage>
</organism>
<dbReference type="EMBL" id="BSYO01000007">
    <property type="protein sequence ID" value="GMH07456.1"/>
    <property type="molecule type" value="Genomic_DNA"/>
</dbReference>
<name>A0AAD3XK89_NEPGR</name>